<gene>
    <name evidence="1" type="ORF">PPRIM_AZ9-3.1.T2890002</name>
</gene>
<proteinExistence type="predicted"/>
<dbReference type="AlphaFoldDB" id="A0A8S1QU12"/>
<organism evidence="1 2">
    <name type="scientific">Paramecium primaurelia</name>
    <dbReference type="NCBI Taxonomy" id="5886"/>
    <lineage>
        <taxon>Eukaryota</taxon>
        <taxon>Sar</taxon>
        <taxon>Alveolata</taxon>
        <taxon>Ciliophora</taxon>
        <taxon>Intramacronucleata</taxon>
        <taxon>Oligohymenophorea</taxon>
        <taxon>Peniculida</taxon>
        <taxon>Parameciidae</taxon>
        <taxon>Paramecium</taxon>
    </lineage>
</organism>
<name>A0A8S1QU12_PARPR</name>
<comment type="caution">
    <text evidence="1">The sequence shown here is derived from an EMBL/GenBank/DDBJ whole genome shotgun (WGS) entry which is preliminary data.</text>
</comment>
<sequence>MRMLNTKRQLLIACFIFKFPLHQLKLKYIWMLSKKYALSLVKLQWILMLSQVGSLQLQGFIEFFMLIHLVDSIQTFFDKIFYKSSEERYLYQKPYYFFNYEKIFQKQSKLINKYLDVRQILINAIQFTQKIEDLQDFSNKIDMLSSRQIKFISRHEVDELLVQKNYEELINSYGSINSEHKIGNQDYCVIPKLKVQIC</sequence>
<accession>A0A8S1QU12</accession>
<dbReference type="Proteomes" id="UP000688137">
    <property type="component" value="Unassembled WGS sequence"/>
</dbReference>
<dbReference type="EMBL" id="CAJJDM010000298">
    <property type="protein sequence ID" value="CAD8119121.1"/>
    <property type="molecule type" value="Genomic_DNA"/>
</dbReference>
<reference evidence="1" key="1">
    <citation type="submission" date="2021-01" db="EMBL/GenBank/DDBJ databases">
        <authorList>
            <consortium name="Genoscope - CEA"/>
            <person name="William W."/>
        </authorList>
    </citation>
    <scope>NUCLEOTIDE SEQUENCE</scope>
</reference>
<protein>
    <submittedName>
        <fullName evidence="1">Uncharacterized protein</fullName>
    </submittedName>
</protein>
<evidence type="ECO:0000313" key="1">
    <source>
        <dbReference type="EMBL" id="CAD8119121.1"/>
    </source>
</evidence>
<keyword evidence="2" id="KW-1185">Reference proteome</keyword>
<evidence type="ECO:0000313" key="2">
    <source>
        <dbReference type="Proteomes" id="UP000688137"/>
    </source>
</evidence>